<accession>A0ABY1P536</accession>
<organism evidence="2 3">
    <name type="scientific">Shimia sagamensis</name>
    <dbReference type="NCBI Taxonomy" id="1566352"/>
    <lineage>
        <taxon>Bacteria</taxon>
        <taxon>Pseudomonadati</taxon>
        <taxon>Pseudomonadota</taxon>
        <taxon>Alphaproteobacteria</taxon>
        <taxon>Rhodobacterales</taxon>
        <taxon>Roseobacteraceae</taxon>
    </lineage>
</organism>
<dbReference type="Proteomes" id="UP001157961">
    <property type="component" value="Unassembled WGS sequence"/>
</dbReference>
<feature type="signal peptide" evidence="1">
    <location>
        <begin position="1"/>
        <end position="26"/>
    </location>
</feature>
<name>A0ABY1P536_9RHOB</name>
<sequence>MTDTKLTFTRRSVLATLLMAPVGALAHSGHGMGHLTVTTTVTRRRKHRLDLVLTFYNAGTAAMTLEALSTDVAQLSGLKLPFEIPAGGLEEQKLTLRFDDAVPGIFTLLLDFGEDGQGPVTVMP</sequence>
<feature type="chain" id="PRO_5046406417" description="Copper chaperone PCu(A)C" evidence="1">
    <location>
        <begin position="27"/>
        <end position="124"/>
    </location>
</feature>
<evidence type="ECO:0008006" key="4">
    <source>
        <dbReference type="Google" id="ProtNLM"/>
    </source>
</evidence>
<dbReference type="EMBL" id="FXTY01000005">
    <property type="protein sequence ID" value="SMP25769.1"/>
    <property type="molecule type" value="Genomic_DNA"/>
</dbReference>
<gene>
    <name evidence="2" type="ORF">SAMN06265373_105153</name>
</gene>
<reference evidence="2 3" key="1">
    <citation type="submission" date="2017-05" db="EMBL/GenBank/DDBJ databases">
        <authorList>
            <person name="Varghese N."/>
            <person name="Submissions S."/>
        </authorList>
    </citation>
    <scope>NUCLEOTIDE SEQUENCE [LARGE SCALE GENOMIC DNA]</scope>
    <source>
        <strain evidence="2 3">DSM 29734</strain>
    </source>
</reference>
<evidence type="ECO:0000313" key="3">
    <source>
        <dbReference type="Proteomes" id="UP001157961"/>
    </source>
</evidence>
<dbReference type="RefSeq" id="WP_283426572.1">
    <property type="nucleotide sequence ID" value="NZ_FXTY01000005.1"/>
</dbReference>
<keyword evidence="1" id="KW-0732">Signal</keyword>
<evidence type="ECO:0000256" key="1">
    <source>
        <dbReference type="SAM" id="SignalP"/>
    </source>
</evidence>
<keyword evidence="3" id="KW-1185">Reference proteome</keyword>
<protein>
    <recommendedName>
        <fullName evidence="4">Copper chaperone PCu(A)C</fullName>
    </recommendedName>
</protein>
<evidence type="ECO:0000313" key="2">
    <source>
        <dbReference type="EMBL" id="SMP25769.1"/>
    </source>
</evidence>
<proteinExistence type="predicted"/>
<comment type="caution">
    <text evidence="2">The sequence shown here is derived from an EMBL/GenBank/DDBJ whole genome shotgun (WGS) entry which is preliminary data.</text>
</comment>